<dbReference type="OrthoDB" id="85877at2157"/>
<dbReference type="PANTHER" id="PTHR42740">
    <property type="entry name" value="RIBONUCLEASE VAPC3"/>
    <property type="match status" value="1"/>
</dbReference>
<keyword evidence="4" id="KW-0378">Hydrolase</keyword>
<dbReference type="PATRIC" id="fig|1609559.3.peg.457"/>
<sequence length="126" mass="14308">MGAVLDTNIILELGRKGRGSDIFEKISSIDNTFYITSITKFEVLVGFPRKEELMWLKLLPELPFDGKCAEVASYIHRKLRERGTPLSFRDLFIASIAIANNLALITMDEDFTVLRDMGFEIHLIKG</sequence>
<evidence type="ECO:0000256" key="2">
    <source>
        <dbReference type="ARBA" id="ARBA00022722"/>
    </source>
</evidence>
<dbReference type="Gene3D" id="3.40.50.1010">
    <property type="entry name" value="5'-nuclease"/>
    <property type="match status" value="1"/>
</dbReference>
<dbReference type="Proteomes" id="UP000070587">
    <property type="component" value="Chromosome"/>
</dbReference>
<reference evidence="8" key="1">
    <citation type="submission" date="2015-02" db="EMBL/GenBank/DDBJ databases">
        <title>Pyrococcus kukulkanii sp. nov., a novel hyperthermophilic archaeon isolated from a deep-sea hydrothermal vent at the Guaymas Basin.</title>
        <authorList>
            <person name="Oger P.M."/>
            <person name="Callac N."/>
            <person name="Jebbar M."/>
            <person name="Godfroy A."/>
        </authorList>
    </citation>
    <scope>NUCLEOTIDE SEQUENCE [LARGE SCALE GENOMIC DNA]</scope>
    <source>
        <strain evidence="8">NCB100</strain>
    </source>
</reference>
<dbReference type="CDD" id="cd09881">
    <property type="entry name" value="PIN_VapC4-5_FitB-like"/>
    <property type="match status" value="1"/>
</dbReference>
<dbReference type="InterPro" id="IPR029060">
    <property type="entry name" value="PIN-like_dom_sf"/>
</dbReference>
<dbReference type="GO" id="GO:0016787">
    <property type="term" value="F:hydrolase activity"/>
    <property type="evidence" value="ECO:0007669"/>
    <property type="project" value="UniProtKB-KW"/>
</dbReference>
<evidence type="ECO:0000259" key="6">
    <source>
        <dbReference type="Pfam" id="PF01850"/>
    </source>
</evidence>
<dbReference type="GeneID" id="28490620"/>
<dbReference type="PANTHER" id="PTHR42740:SF1">
    <property type="entry name" value="RIBONUCLEASE VAPC3"/>
    <property type="match status" value="1"/>
</dbReference>
<feature type="domain" description="PIN" evidence="6">
    <location>
        <begin position="4"/>
        <end position="113"/>
    </location>
</feature>
<evidence type="ECO:0000256" key="4">
    <source>
        <dbReference type="ARBA" id="ARBA00022801"/>
    </source>
</evidence>
<dbReference type="EMBL" id="CP010835">
    <property type="protein sequence ID" value="AMM53443.1"/>
    <property type="molecule type" value="Genomic_DNA"/>
</dbReference>
<evidence type="ECO:0000313" key="7">
    <source>
        <dbReference type="EMBL" id="AMM53443.1"/>
    </source>
</evidence>
<keyword evidence="5" id="KW-0460">Magnesium</keyword>
<dbReference type="KEGG" id="pyc:TQ32_02260"/>
<protein>
    <submittedName>
        <fullName evidence="7">Twitching motility protein PilT</fullName>
    </submittedName>
</protein>
<dbReference type="RefSeq" id="WP_068320598.1">
    <property type="nucleotide sequence ID" value="NZ_CP010835.1"/>
</dbReference>
<accession>A0A127B7T4</accession>
<keyword evidence="1" id="KW-1277">Toxin-antitoxin system</keyword>
<dbReference type="AlphaFoldDB" id="A0A127B7T4"/>
<keyword evidence="2" id="KW-0540">Nuclease</keyword>
<organism evidence="7 8">
    <name type="scientific">Pyrococcus kukulkanii</name>
    <dbReference type="NCBI Taxonomy" id="1609559"/>
    <lineage>
        <taxon>Archaea</taxon>
        <taxon>Methanobacteriati</taxon>
        <taxon>Methanobacteriota</taxon>
        <taxon>Thermococci</taxon>
        <taxon>Thermococcales</taxon>
        <taxon>Thermococcaceae</taxon>
        <taxon>Pyrococcus</taxon>
    </lineage>
</organism>
<dbReference type="GO" id="GO:0046872">
    <property type="term" value="F:metal ion binding"/>
    <property type="evidence" value="ECO:0007669"/>
    <property type="project" value="UniProtKB-KW"/>
</dbReference>
<evidence type="ECO:0000256" key="3">
    <source>
        <dbReference type="ARBA" id="ARBA00022723"/>
    </source>
</evidence>
<gene>
    <name evidence="7" type="ORF">TQ32_02260</name>
</gene>
<dbReference type="InterPro" id="IPR051749">
    <property type="entry name" value="PINc/VapC_TA_RNase"/>
</dbReference>
<dbReference type="Pfam" id="PF01850">
    <property type="entry name" value="PIN"/>
    <property type="match status" value="1"/>
</dbReference>
<evidence type="ECO:0000313" key="8">
    <source>
        <dbReference type="Proteomes" id="UP000070587"/>
    </source>
</evidence>
<dbReference type="InterPro" id="IPR002716">
    <property type="entry name" value="PIN_dom"/>
</dbReference>
<dbReference type="STRING" id="1609559.TQ32_02260"/>
<keyword evidence="3" id="KW-0479">Metal-binding</keyword>
<reference evidence="7 8" key="2">
    <citation type="journal article" date="2016" name="Int. J. Syst. Evol. Microbiol.">
        <title>Pyrococcus kukulkanii sp. nov., a hyperthermophilic, piezophilic archaeon isolated from a deep-sea hydrothermal vent.</title>
        <authorList>
            <person name="Callac N."/>
            <person name="Oger P."/>
            <person name="Lesongeur F."/>
            <person name="Rattray J.E."/>
            <person name="Vannier P."/>
            <person name="Michoud G."/>
            <person name="Beauverger M."/>
            <person name="Gayet N."/>
            <person name="Rouxel O."/>
            <person name="Jebbar M."/>
            <person name="Godfroy A."/>
        </authorList>
    </citation>
    <scope>NUCLEOTIDE SEQUENCE [LARGE SCALE GENOMIC DNA]</scope>
    <source>
        <strain evidence="7 8">NCB100</strain>
    </source>
</reference>
<evidence type="ECO:0000256" key="1">
    <source>
        <dbReference type="ARBA" id="ARBA00022649"/>
    </source>
</evidence>
<dbReference type="SUPFAM" id="SSF88723">
    <property type="entry name" value="PIN domain-like"/>
    <property type="match status" value="1"/>
</dbReference>
<evidence type="ECO:0000256" key="5">
    <source>
        <dbReference type="ARBA" id="ARBA00022842"/>
    </source>
</evidence>
<dbReference type="GO" id="GO:0004540">
    <property type="term" value="F:RNA nuclease activity"/>
    <property type="evidence" value="ECO:0007669"/>
    <property type="project" value="TreeGrafter"/>
</dbReference>
<proteinExistence type="predicted"/>
<name>A0A127B7T4_9EURY</name>